<dbReference type="Proteomes" id="UP000037923">
    <property type="component" value="Unassembled WGS sequence"/>
</dbReference>
<evidence type="ECO:0000256" key="3">
    <source>
        <dbReference type="ARBA" id="ARBA00022806"/>
    </source>
</evidence>
<dbReference type="Gene3D" id="3.40.50.300">
    <property type="entry name" value="P-loop containing nucleotide triphosphate hydrolases"/>
    <property type="match status" value="1"/>
</dbReference>
<dbReference type="GO" id="GO:0004386">
    <property type="term" value="F:helicase activity"/>
    <property type="evidence" value="ECO:0007669"/>
    <property type="project" value="UniProtKB-KW"/>
</dbReference>
<dbReference type="Pfam" id="PF00176">
    <property type="entry name" value="SNF2-rel_dom"/>
    <property type="match status" value="1"/>
</dbReference>
<dbReference type="Pfam" id="PF00271">
    <property type="entry name" value="Helicase_C"/>
    <property type="match status" value="1"/>
</dbReference>
<keyword evidence="2" id="KW-0378">Hydrolase</keyword>
<dbReference type="EMBL" id="LGTL01000018">
    <property type="protein sequence ID" value="KPA76887.1"/>
    <property type="molecule type" value="Genomic_DNA"/>
</dbReference>
<reference evidence="7 8" key="1">
    <citation type="submission" date="2015-07" db="EMBL/GenBank/DDBJ databases">
        <title>High-quality genome of monoxenous trypanosomatid Leptomonas pyrrhocoris.</title>
        <authorList>
            <person name="Flegontov P."/>
            <person name="Butenko A."/>
            <person name="Firsov S."/>
            <person name="Vlcek C."/>
            <person name="Logacheva M.D."/>
            <person name="Field M."/>
            <person name="Filatov D."/>
            <person name="Flegontova O."/>
            <person name="Gerasimov E."/>
            <person name="Jackson A.P."/>
            <person name="Kelly S."/>
            <person name="Opperdoes F."/>
            <person name="O'Reilly A."/>
            <person name="Votypka J."/>
            <person name="Yurchenko V."/>
            <person name="Lukes J."/>
        </authorList>
    </citation>
    <scope>NUCLEOTIDE SEQUENCE [LARGE SCALE GENOMIC DNA]</scope>
    <source>
        <strain evidence="7">H10</strain>
    </source>
</reference>
<dbReference type="GO" id="GO:0043596">
    <property type="term" value="C:nuclear replication fork"/>
    <property type="evidence" value="ECO:0007669"/>
    <property type="project" value="TreeGrafter"/>
</dbReference>
<dbReference type="PROSITE" id="PS51194">
    <property type="entry name" value="HELICASE_CTER"/>
    <property type="match status" value="1"/>
</dbReference>
<gene>
    <name evidence="7" type="ORF">ABB37_07279</name>
</gene>
<dbReference type="SUPFAM" id="SSF52540">
    <property type="entry name" value="P-loop containing nucleoside triphosphate hydrolases"/>
    <property type="match status" value="2"/>
</dbReference>
<dbReference type="GO" id="GO:0016787">
    <property type="term" value="F:hydrolase activity"/>
    <property type="evidence" value="ECO:0007669"/>
    <property type="project" value="UniProtKB-KW"/>
</dbReference>
<evidence type="ECO:0000313" key="8">
    <source>
        <dbReference type="Proteomes" id="UP000037923"/>
    </source>
</evidence>
<dbReference type="PROSITE" id="PS51192">
    <property type="entry name" value="HELICASE_ATP_BIND_1"/>
    <property type="match status" value="1"/>
</dbReference>
<evidence type="ECO:0000259" key="6">
    <source>
        <dbReference type="PROSITE" id="PS51194"/>
    </source>
</evidence>
<dbReference type="SMART" id="SM00487">
    <property type="entry name" value="DEXDc"/>
    <property type="match status" value="1"/>
</dbReference>
<dbReference type="AlphaFoldDB" id="A0A0M9FVN1"/>
<dbReference type="CDD" id="cd18793">
    <property type="entry name" value="SF2_C_SNF"/>
    <property type="match status" value="1"/>
</dbReference>
<accession>A0A0M9FVN1</accession>
<dbReference type="RefSeq" id="XP_015655326.1">
    <property type="nucleotide sequence ID" value="XM_015805849.1"/>
</dbReference>
<name>A0A0M9FVN1_LEPPY</name>
<feature type="domain" description="Helicase C-terminal" evidence="6">
    <location>
        <begin position="451"/>
        <end position="611"/>
    </location>
</feature>
<dbReference type="InterPro" id="IPR000330">
    <property type="entry name" value="SNF2_N"/>
</dbReference>
<dbReference type="Gene3D" id="1.10.30.50">
    <property type="match status" value="1"/>
</dbReference>
<dbReference type="InterPro" id="IPR038718">
    <property type="entry name" value="SNF2-like_sf"/>
</dbReference>
<keyword evidence="4" id="KW-0067">ATP-binding</keyword>
<evidence type="ECO:0000313" key="7">
    <source>
        <dbReference type="EMBL" id="KPA76887.1"/>
    </source>
</evidence>
<proteinExistence type="predicted"/>
<evidence type="ECO:0000259" key="5">
    <source>
        <dbReference type="PROSITE" id="PS51192"/>
    </source>
</evidence>
<organism evidence="7 8">
    <name type="scientific">Leptomonas pyrrhocoris</name>
    <name type="common">Firebug parasite</name>
    <dbReference type="NCBI Taxonomy" id="157538"/>
    <lineage>
        <taxon>Eukaryota</taxon>
        <taxon>Discoba</taxon>
        <taxon>Euglenozoa</taxon>
        <taxon>Kinetoplastea</taxon>
        <taxon>Metakinetoplastina</taxon>
        <taxon>Trypanosomatida</taxon>
        <taxon>Trypanosomatidae</taxon>
        <taxon>Leishmaniinae</taxon>
        <taxon>Leptomonas</taxon>
    </lineage>
</organism>
<dbReference type="GO" id="GO:0006281">
    <property type="term" value="P:DNA repair"/>
    <property type="evidence" value="ECO:0007669"/>
    <property type="project" value="TreeGrafter"/>
</dbReference>
<dbReference type="InterPro" id="IPR003615">
    <property type="entry name" value="HNH_nuc"/>
</dbReference>
<dbReference type="CDD" id="cd00085">
    <property type="entry name" value="HNHc"/>
    <property type="match status" value="1"/>
</dbReference>
<dbReference type="CDD" id="cd18010">
    <property type="entry name" value="DEXHc_HARP_SMARCAL1"/>
    <property type="match status" value="1"/>
</dbReference>
<dbReference type="InterPro" id="IPR014001">
    <property type="entry name" value="Helicase_ATP-bd"/>
</dbReference>
<keyword evidence="1" id="KW-0547">Nucleotide-binding</keyword>
<keyword evidence="8" id="KW-1185">Reference proteome</keyword>
<dbReference type="GO" id="GO:0008270">
    <property type="term" value="F:zinc ion binding"/>
    <property type="evidence" value="ECO:0007669"/>
    <property type="project" value="InterPro"/>
</dbReference>
<dbReference type="Gene3D" id="3.40.50.10810">
    <property type="entry name" value="Tandem AAA-ATPase domain"/>
    <property type="match status" value="1"/>
</dbReference>
<dbReference type="OrthoDB" id="2801544at2759"/>
<feature type="domain" description="Helicase ATP-binding" evidence="5">
    <location>
        <begin position="192"/>
        <end position="355"/>
    </location>
</feature>
<dbReference type="Pfam" id="PF01844">
    <property type="entry name" value="HNH"/>
    <property type="match status" value="1"/>
</dbReference>
<dbReference type="InterPro" id="IPR001650">
    <property type="entry name" value="Helicase_C-like"/>
</dbReference>
<dbReference type="GO" id="GO:0005524">
    <property type="term" value="F:ATP binding"/>
    <property type="evidence" value="ECO:0007669"/>
    <property type="project" value="UniProtKB-KW"/>
</dbReference>
<sequence length="969" mass="108551">MEAVLDVKTCLRCGAPFTFRLSRFGCVFACPCGERIDAVKAAALFTENLRTRRQFAEFIPIISSPLCDLTDSLKVAEVEMNWVKSEFVVQFRNFSEADVLRVSHCFSLALREHIQLAQTTVSGPMDLVDSLVDELREAAEEPQCLFFVDPPATELRSAANEIASCGVTENLLDNIPVELFRALKMHQLEGVKKALQLKGRVLFADDMGVGKTLQAVATVAALEAFPLLIVCPSAVKFMWADQIEQYLHEQVRVDEIHIINGANDTLDCSTQPKVVLTSYHMAAVLERQLLRRDWKCVVCDESHVLHTNASGSDAMYTRAVTAMGKQAPYCLLLSGTPALSSPFDMYNQIDMLRPGLLGPTRFHFAMRYCHITLSPFLRVGESSRPTEVSSLLSSCCMIRRLKSDVLELPVKTRVVLRVADHPSFDARRGGASGEATYQARYASSWKMKWSGIVEAVDYCCAKYDRVVLLAHHIELIDALVKLLQRRSKSIVRIDGRVPAPQRGNLLEKFHAGEARLAVVGITACAVGISLAPASCAVFCELPPDAVWMTQAEDRLHRPGQANEVIIYYLLGVHSEFDAELFARLCRNLREVGSVVSQDGDGKLVLSQASHEARSCLGTAQLRTALLTHAPHDAHLVEEPLLFSISKNTGRVHIRACDAAAFYTTLLWNEANECVRQRQSPIWKQLDTFLTSFTSLTPFQQRQMCLGDDWLPALFNWKTKYLDVGHVKRLRYAKANMIGWGIWWEVRRQYFSKHYYYFGPLQYVEDAYKVCCLNCEKYVLDFNTQSEMLLPGAVCRVNGDTELFCSGKCRENFYFKRSSSAIRRTVASVDKSVCAYCHVDCEALCIALASAARKQRRLKIIRRLHPHLLQYPALYERIIAHPEPGNIWQADHITPVASGGGEASLDNVQTLCILCHTLKTKEDVKHMKQYEAEVSPSAAVSATTVSAAVMRCSSPVHKTRVSRRRLSRPP</sequence>
<dbReference type="OMA" id="AHHIELI"/>
<dbReference type="GeneID" id="26907565"/>
<evidence type="ECO:0000256" key="2">
    <source>
        <dbReference type="ARBA" id="ARBA00022801"/>
    </source>
</evidence>
<dbReference type="GO" id="GO:0003676">
    <property type="term" value="F:nucleic acid binding"/>
    <property type="evidence" value="ECO:0007669"/>
    <property type="project" value="InterPro"/>
</dbReference>
<dbReference type="InterPro" id="IPR002711">
    <property type="entry name" value="HNH"/>
</dbReference>
<dbReference type="PANTHER" id="PTHR45766:SF3">
    <property type="entry name" value="DNA ANNEALING HELICASE AND ENDONUCLEASE ZRANB3"/>
    <property type="match status" value="1"/>
</dbReference>
<dbReference type="GO" id="GO:0004520">
    <property type="term" value="F:DNA endonuclease activity"/>
    <property type="evidence" value="ECO:0007669"/>
    <property type="project" value="TreeGrafter"/>
</dbReference>
<dbReference type="GO" id="GO:0031297">
    <property type="term" value="P:replication fork processing"/>
    <property type="evidence" value="ECO:0007669"/>
    <property type="project" value="TreeGrafter"/>
</dbReference>
<dbReference type="SMART" id="SM00490">
    <property type="entry name" value="HELICc"/>
    <property type="match status" value="1"/>
</dbReference>
<dbReference type="InterPro" id="IPR027417">
    <property type="entry name" value="P-loop_NTPase"/>
</dbReference>
<dbReference type="VEuPathDB" id="TriTrypDB:LpyrH10_18_0060"/>
<dbReference type="PANTHER" id="PTHR45766">
    <property type="entry name" value="DNA ANNEALING HELICASE AND ENDONUCLEASE ZRANB3 FAMILY MEMBER"/>
    <property type="match status" value="1"/>
</dbReference>
<evidence type="ECO:0000256" key="1">
    <source>
        <dbReference type="ARBA" id="ARBA00022741"/>
    </source>
</evidence>
<protein>
    <submittedName>
        <fullName evidence="7">Putative SNF2/RAD54 related DNA helicase</fullName>
    </submittedName>
</protein>
<dbReference type="InterPro" id="IPR049730">
    <property type="entry name" value="SNF2/RAD54-like_C"/>
</dbReference>
<keyword evidence="3 7" id="KW-0347">Helicase</keyword>
<comment type="caution">
    <text evidence="7">The sequence shown here is derived from an EMBL/GenBank/DDBJ whole genome shotgun (WGS) entry which is preliminary data.</text>
</comment>
<evidence type="ECO:0000256" key="4">
    <source>
        <dbReference type="ARBA" id="ARBA00022840"/>
    </source>
</evidence>